<dbReference type="Pfam" id="PF13520">
    <property type="entry name" value="AA_permease_2"/>
    <property type="match status" value="1"/>
</dbReference>
<sequence>MSKHTGPESVTDVSEDARLRALGYNPEFKRVLGLFADFSLGYSYMSPMAGMFALFGTALVAVGPPFFWTMLIVLLGQLFVCLVFAEAASAYPIAGGIYQWARRLGGQRWGFLTAWIYLFALIGTGAGISAGGAPYLSVLLNIQPSPEFNAIAGISIALIAILANFAGTNILARTTEIGVWAGLIGLAVCGGYMLIFGHIQPISALWNSFGRGEGNYTAALFFASLIGVWIFYGFEACGDLAEEVSGASKAVPRAMLMTIVCGGGSALLMTLGLLFALPDMQSAVDGSLADPAGAAVLQAMGPVGMKLTLVCLLAVVISAVTSVIASTSRLFFSMGRDKMIVGAGLLGTLSPVRKLPTAALWVTSILTILILSIGFVSTNAATQIISFATTGVYLSFQMVVIASLLAGLRGWRADGEFKLGSAGLIVKIIALAFGIASIINLAWPRTPEAGWLNNWLIAVSIAVIVALGLIQMVLLKISKEPAPGQAYSGA</sequence>
<evidence type="ECO:0000256" key="4">
    <source>
        <dbReference type="ARBA" id="ARBA00022989"/>
    </source>
</evidence>
<comment type="subcellular location">
    <subcellularLocation>
        <location evidence="1">Membrane</location>
        <topology evidence="1">Multi-pass membrane protein</topology>
    </subcellularLocation>
</comment>
<evidence type="ECO:0000256" key="6">
    <source>
        <dbReference type="SAM" id="Phobius"/>
    </source>
</evidence>
<dbReference type="Gene3D" id="1.20.1740.10">
    <property type="entry name" value="Amino acid/polyamine transporter I"/>
    <property type="match status" value="1"/>
</dbReference>
<evidence type="ECO:0000313" key="8">
    <source>
        <dbReference type="Proteomes" id="UP000286351"/>
    </source>
</evidence>
<feature type="transmembrane region" description="Helical" evidence="6">
    <location>
        <begin position="455"/>
        <end position="475"/>
    </location>
</feature>
<feature type="transmembrane region" description="Helical" evidence="6">
    <location>
        <begin position="177"/>
        <end position="196"/>
    </location>
</feature>
<name>A0A423JXA2_9PSED</name>
<evidence type="ECO:0000313" key="7">
    <source>
        <dbReference type="EMBL" id="RON42330.1"/>
    </source>
</evidence>
<keyword evidence="3 6" id="KW-0812">Transmembrane</keyword>
<feature type="transmembrane region" description="Helical" evidence="6">
    <location>
        <begin position="307"/>
        <end position="332"/>
    </location>
</feature>
<dbReference type="PANTHER" id="PTHR45649:SF26">
    <property type="entry name" value="OS04G0435100 PROTEIN"/>
    <property type="match status" value="1"/>
</dbReference>
<evidence type="ECO:0000256" key="3">
    <source>
        <dbReference type="ARBA" id="ARBA00022692"/>
    </source>
</evidence>
<dbReference type="GO" id="GO:0022857">
    <property type="term" value="F:transmembrane transporter activity"/>
    <property type="evidence" value="ECO:0007669"/>
    <property type="project" value="InterPro"/>
</dbReference>
<feature type="transmembrane region" description="Helical" evidence="6">
    <location>
        <begin position="216"/>
        <end position="234"/>
    </location>
</feature>
<proteinExistence type="predicted"/>
<feature type="transmembrane region" description="Helical" evidence="6">
    <location>
        <begin position="148"/>
        <end position="165"/>
    </location>
</feature>
<accession>A0A423JXA2</accession>
<gene>
    <name evidence="7" type="ORF">BK664_01740</name>
</gene>
<dbReference type="PANTHER" id="PTHR45649">
    <property type="entry name" value="AMINO-ACID PERMEASE BAT1"/>
    <property type="match status" value="1"/>
</dbReference>
<evidence type="ECO:0000256" key="2">
    <source>
        <dbReference type="ARBA" id="ARBA00022448"/>
    </source>
</evidence>
<evidence type="ECO:0000256" key="5">
    <source>
        <dbReference type="ARBA" id="ARBA00023136"/>
    </source>
</evidence>
<organism evidence="7 8">
    <name type="scientific">Pseudomonas brassicacearum</name>
    <dbReference type="NCBI Taxonomy" id="930166"/>
    <lineage>
        <taxon>Bacteria</taxon>
        <taxon>Pseudomonadati</taxon>
        <taxon>Pseudomonadota</taxon>
        <taxon>Gammaproteobacteria</taxon>
        <taxon>Pseudomonadales</taxon>
        <taxon>Pseudomonadaceae</taxon>
        <taxon>Pseudomonas</taxon>
    </lineage>
</organism>
<feature type="transmembrane region" description="Helical" evidence="6">
    <location>
        <begin position="419"/>
        <end position="443"/>
    </location>
</feature>
<feature type="transmembrane region" description="Helical" evidence="6">
    <location>
        <begin position="384"/>
        <end position="407"/>
    </location>
</feature>
<dbReference type="Proteomes" id="UP000286351">
    <property type="component" value="Unassembled WGS sequence"/>
</dbReference>
<feature type="transmembrane region" description="Helical" evidence="6">
    <location>
        <begin position="358"/>
        <end position="378"/>
    </location>
</feature>
<dbReference type="PIRSF" id="PIRSF006060">
    <property type="entry name" value="AA_transporter"/>
    <property type="match status" value="1"/>
</dbReference>
<keyword evidence="4 6" id="KW-1133">Transmembrane helix</keyword>
<keyword evidence="2" id="KW-0813">Transport</keyword>
<reference evidence="7 8" key="1">
    <citation type="submission" date="2016-10" db="EMBL/GenBank/DDBJ databases">
        <title>Comparative genome analysis of multiple Pseudomonas spp. focuses on biocontrol and plant growth promoting traits.</title>
        <authorList>
            <person name="Tao X.-Y."/>
            <person name="Taylor C.G."/>
        </authorList>
    </citation>
    <scope>NUCLEOTIDE SEQUENCE [LARGE SCALE GENOMIC DNA]</scope>
    <source>
        <strain evidence="7 8">38D4</strain>
    </source>
</reference>
<dbReference type="AlphaFoldDB" id="A0A423JXA2"/>
<keyword evidence="5 6" id="KW-0472">Membrane</keyword>
<protein>
    <recommendedName>
        <fullName evidence="9">Amino acid permease</fullName>
    </recommendedName>
</protein>
<feature type="transmembrane region" description="Helical" evidence="6">
    <location>
        <begin position="109"/>
        <end position="128"/>
    </location>
</feature>
<evidence type="ECO:0000256" key="1">
    <source>
        <dbReference type="ARBA" id="ARBA00004141"/>
    </source>
</evidence>
<feature type="transmembrane region" description="Helical" evidence="6">
    <location>
        <begin position="39"/>
        <end position="60"/>
    </location>
</feature>
<dbReference type="RefSeq" id="WP_123364240.1">
    <property type="nucleotide sequence ID" value="NZ_MOBO01000001.1"/>
</dbReference>
<comment type="caution">
    <text evidence="7">The sequence shown here is derived from an EMBL/GenBank/DDBJ whole genome shotgun (WGS) entry which is preliminary data.</text>
</comment>
<evidence type="ECO:0008006" key="9">
    <source>
        <dbReference type="Google" id="ProtNLM"/>
    </source>
</evidence>
<feature type="transmembrane region" description="Helical" evidence="6">
    <location>
        <begin position="254"/>
        <end position="277"/>
    </location>
</feature>
<dbReference type="GO" id="GO:0016020">
    <property type="term" value="C:membrane"/>
    <property type="evidence" value="ECO:0007669"/>
    <property type="project" value="UniProtKB-SubCell"/>
</dbReference>
<dbReference type="EMBL" id="MOBO01000001">
    <property type="protein sequence ID" value="RON42330.1"/>
    <property type="molecule type" value="Genomic_DNA"/>
</dbReference>
<dbReference type="InterPro" id="IPR002293">
    <property type="entry name" value="AA/rel_permease1"/>
</dbReference>